<reference evidence="2 3" key="1">
    <citation type="journal article" date="2018" name="IMA Fungus">
        <title>IMA Genome-F 9: Draft genome sequence of Annulohypoxylon stygium, Aspergillus mulundensis, Berkeleyomyces basicola (syn. Thielaviopsis basicola), Ceratocystis smalleyi, two Cercospora beticola strains, Coleophoma cylindrospora, Fusarium fracticaudum, Phialophora cf. hyalina, and Morchella septimelata.</title>
        <authorList>
            <person name="Wingfield B.D."/>
            <person name="Bills G.F."/>
            <person name="Dong Y."/>
            <person name="Huang W."/>
            <person name="Nel W.J."/>
            <person name="Swalarsk-Parry B.S."/>
            <person name="Vaghefi N."/>
            <person name="Wilken P.M."/>
            <person name="An Z."/>
            <person name="de Beer Z.W."/>
            <person name="De Vos L."/>
            <person name="Chen L."/>
            <person name="Duong T.A."/>
            <person name="Gao Y."/>
            <person name="Hammerbacher A."/>
            <person name="Kikkert J.R."/>
            <person name="Li Y."/>
            <person name="Li H."/>
            <person name="Li K."/>
            <person name="Li Q."/>
            <person name="Liu X."/>
            <person name="Ma X."/>
            <person name="Naidoo K."/>
            <person name="Pethybridge S.J."/>
            <person name="Sun J."/>
            <person name="Steenkamp E.T."/>
            <person name="van der Nest M.A."/>
            <person name="van Wyk S."/>
            <person name="Wingfield M.J."/>
            <person name="Xiong C."/>
            <person name="Yue Q."/>
            <person name="Zhang X."/>
        </authorList>
    </citation>
    <scope>NUCLEOTIDE SEQUENCE [LARGE SCALE GENOMIC DNA]</scope>
    <source>
        <strain evidence="2 3">BP 5553</strain>
    </source>
</reference>
<dbReference type="Proteomes" id="UP000254866">
    <property type="component" value="Unassembled WGS sequence"/>
</dbReference>
<keyword evidence="3" id="KW-1185">Reference proteome</keyword>
<evidence type="ECO:0000256" key="1">
    <source>
        <dbReference type="SAM" id="MobiDB-lite"/>
    </source>
</evidence>
<dbReference type="GeneID" id="43598615"/>
<proteinExistence type="predicted"/>
<gene>
    <name evidence="2" type="ORF">BP5553_05766</name>
</gene>
<name>A0A370TLL7_9HELO</name>
<dbReference type="RefSeq" id="XP_031869070.1">
    <property type="nucleotide sequence ID" value="XM_032014389.1"/>
</dbReference>
<dbReference type="AlphaFoldDB" id="A0A370TLL7"/>
<accession>A0A370TLL7</accession>
<dbReference type="OrthoDB" id="4966at2759"/>
<evidence type="ECO:0000313" key="3">
    <source>
        <dbReference type="Proteomes" id="UP000254866"/>
    </source>
</evidence>
<protein>
    <submittedName>
        <fullName evidence="2">Uncharacterized protein</fullName>
    </submittedName>
</protein>
<evidence type="ECO:0000313" key="2">
    <source>
        <dbReference type="EMBL" id="RDL36414.1"/>
    </source>
</evidence>
<sequence>MYTPQNDNLLWKHSPEIDMLSQDNAASQAAAPTSKFNPTTLHEAMDGLEGPSIGLDVSSNFEDEEIIRQNEEARARQEKARQEITIEALEAFGIHINAFMGPSLDHEMQGDISNQSSQKSSRTIINVRKDFFLDLGNFPELNVELAKHLQLNDFVSLYAISNDFHCAVNSQLTSVMVNLSHRLAPESAEIFRFTFYDDLCTTDPMKHPHPVIPSAIRRVPSIRWLRMVIHRDKAVRDILACMARQGHRMPQGMSMTLKKMWLLMDISTNRHRVQFMHGKSWTDSDLYNVQMFVVKLDMRFNDPIDGPGTDHMRKLFLGQRGLSPLCKLLKRTGFTTTEDILKLAVKYSHQVRPEHKGYSIWGVPPQDIGTGHLEGWGKGNTHLMRPDELVMRESVRRGLGLKQHIMNMMLWGYIDPVTTQNTPATAEEKYMSDDEEVPIDPDWNDYEDPNTDQDMADAAG</sequence>
<organism evidence="2 3">
    <name type="scientific">Venustampulla echinocandica</name>
    <dbReference type="NCBI Taxonomy" id="2656787"/>
    <lineage>
        <taxon>Eukaryota</taxon>
        <taxon>Fungi</taxon>
        <taxon>Dikarya</taxon>
        <taxon>Ascomycota</taxon>
        <taxon>Pezizomycotina</taxon>
        <taxon>Leotiomycetes</taxon>
        <taxon>Helotiales</taxon>
        <taxon>Pleuroascaceae</taxon>
        <taxon>Venustampulla</taxon>
    </lineage>
</organism>
<dbReference type="STRING" id="2656787.A0A370TLL7"/>
<feature type="region of interest" description="Disordered" evidence="1">
    <location>
        <begin position="423"/>
        <end position="460"/>
    </location>
</feature>
<feature type="compositionally biased region" description="Acidic residues" evidence="1">
    <location>
        <begin position="433"/>
        <end position="460"/>
    </location>
</feature>
<dbReference type="EMBL" id="NPIC01000004">
    <property type="protein sequence ID" value="RDL36414.1"/>
    <property type="molecule type" value="Genomic_DNA"/>
</dbReference>
<comment type="caution">
    <text evidence="2">The sequence shown here is derived from an EMBL/GenBank/DDBJ whole genome shotgun (WGS) entry which is preliminary data.</text>
</comment>